<accession>A0ABS0NTE0</accession>
<protein>
    <submittedName>
        <fullName evidence="6">Polyketide biosynthesis methyltransferase</fullName>
    </submittedName>
</protein>
<keyword evidence="1 6" id="KW-0489">Methyltransferase</keyword>
<proteinExistence type="predicted"/>
<evidence type="ECO:0000313" key="7">
    <source>
        <dbReference type="Proteomes" id="UP000807371"/>
    </source>
</evidence>
<name>A0ABS0NTE0_9ACTN</name>
<feature type="domain" description="O-methyltransferase C-terminal" evidence="4">
    <location>
        <begin position="134"/>
        <end position="287"/>
    </location>
</feature>
<dbReference type="InterPro" id="IPR029063">
    <property type="entry name" value="SAM-dependent_MTases_sf"/>
</dbReference>
<dbReference type="RefSeq" id="WP_197991609.1">
    <property type="nucleotide sequence ID" value="NZ_JACYXC010000001.1"/>
</dbReference>
<dbReference type="InterPro" id="IPR012967">
    <property type="entry name" value="COMT_dimerisation"/>
</dbReference>
<dbReference type="InterPro" id="IPR001077">
    <property type="entry name" value="COMT_C"/>
</dbReference>
<evidence type="ECO:0000259" key="5">
    <source>
        <dbReference type="Pfam" id="PF08100"/>
    </source>
</evidence>
<dbReference type="PROSITE" id="PS51683">
    <property type="entry name" value="SAM_OMT_II"/>
    <property type="match status" value="1"/>
</dbReference>
<gene>
    <name evidence="6" type="ORF">IHE55_28125</name>
</gene>
<dbReference type="Proteomes" id="UP000807371">
    <property type="component" value="Unassembled WGS sequence"/>
</dbReference>
<evidence type="ECO:0000256" key="3">
    <source>
        <dbReference type="ARBA" id="ARBA00022691"/>
    </source>
</evidence>
<dbReference type="PANTHER" id="PTHR43712:SF2">
    <property type="entry name" value="O-METHYLTRANSFERASE CICE"/>
    <property type="match status" value="1"/>
</dbReference>
<sequence length="335" mass="36465">MTTSGTPVTTTPAATPDRIVDIAIGYMGAKQLFAAARTGLFRALAEQERDVPQLAAATGLSEQMTRILADAMNALGLLERHDGRYRLAPDSAAHLTGEGDLDLHPFLGFLNEISYGHWLQFDTTVDTTKPGELEMDESRWKTFMAGVMRYNALHAAMLARSFDFAPYRDLLDLGGLSPDFAIGALRANPELSARFVFDPASTESLTQALDAAGLADRARIEPAPTDTARPAGDHDLVMVNHVIHRFTAEQNRAILGSARAAARPGATLLLLDFLLDDNDRQRPIDALHAGEYFVIDGTVVYPESEVTAWLEASGWRRREVIELPGSPRVVVAEAV</sequence>
<dbReference type="EMBL" id="JACYXC010000001">
    <property type="protein sequence ID" value="MBH5338448.1"/>
    <property type="molecule type" value="Genomic_DNA"/>
</dbReference>
<keyword evidence="3" id="KW-0949">S-adenosyl-L-methionine</keyword>
<keyword evidence="2" id="KW-0808">Transferase</keyword>
<evidence type="ECO:0000256" key="1">
    <source>
        <dbReference type="ARBA" id="ARBA00022603"/>
    </source>
</evidence>
<evidence type="ECO:0000256" key="2">
    <source>
        <dbReference type="ARBA" id="ARBA00022679"/>
    </source>
</evidence>
<dbReference type="InterPro" id="IPR016461">
    <property type="entry name" value="COMT-like"/>
</dbReference>
<feature type="domain" description="O-methyltransferase dimerisation" evidence="5">
    <location>
        <begin position="22"/>
        <end position="96"/>
    </location>
</feature>
<dbReference type="Gene3D" id="1.10.10.10">
    <property type="entry name" value="Winged helix-like DNA-binding domain superfamily/Winged helix DNA-binding domain"/>
    <property type="match status" value="1"/>
</dbReference>
<reference evidence="6 7" key="1">
    <citation type="submission" date="2020-09" db="EMBL/GenBank/DDBJ databases">
        <title>Biosynthesis of the nuclear factor of activated T cells inhibitor NFAT-133 and its congeners in Streptomyces pactum.</title>
        <authorList>
            <person name="Zhou W."/>
            <person name="Posri P."/>
            <person name="Abugrain M.E."/>
            <person name="Weisberg A.J."/>
            <person name="Chang J.H."/>
            <person name="Mahmud T."/>
        </authorList>
    </citation>
    <scope>NUCLEOTIDE SEQUENCE [LARGE SCALE GENOMIC DNA]</scope>
    <source>
        <strain evidence="6 7">ATCC 27456</strain>
    </source>
</reference>
<dbReference type="GO" id="GO:0008168">
    <property type="term" value="F:methyltransferase activity"/>
    <property type="evidence" value="ECO:0007669"/>
    <property type="project" value="UniProtKB-KW"/>
</dbReference>
<dbReference type="GO" id="GO:0032259">
    <property type="term" value="P:methylation"/>
    <property type="evidence" value="ECO:0007669"/>
    <property type="project" value="UniProtKB-KW"/>
</dbReference>
<dbReference type="SUPFAM" id="SSF46785">
    <property type="entry name" value="Winged helix' DNA-binding domain"/>
    <property type="match status" value="1"/>
</dbReference>
<organism evidence="6 7">
    <name type="scientific">Streptomyces pactum</name>
    <dbReference type="NCBI Taxonomy" id="68249"/>
    <lineage>
        <taxon>Bacteria</taxon>
        <taxon>Bacillati</taxon>
        <taxon>Actinomycetota</taxon>
        <taxon>Actinomycetes</taxon>
        <taxon>Kitasatosporales</taxon>
        <taxon>Streptomycetaceae</taxon>
        <taxon>Streptomyces</taxon>
    </lineage>
</organism>
<dbReference type="PANTHER" id="PTHR43712">
    <property type="entry name" value="PUTATIVE (AFU_ORTHOLOGUE AFUA_4G14580)-RELATED"/>
    <property type="match status" value="1"/>
</dbReference>
<dbReference type="Pfam" id="PF08100">
    <property type="entry name" value="Dimerisation"/>
    <property type="match status" value="1"/>
</dbReference>
<keyword evidence="7" id="KW-1185">Reference proteome</keyword>
<comment type="caution">
    <text evidence="6">The sequence shown here is derived from an EMBL/GenBank/DDBJ whole genome shotgun (WGS) entry which is preliminary data.</text>
</comment>
<dbReference type="SUPFAM" id="SSF53335">
    <property type="entry name" value="S-adenosyl-L-methionine-dependent methyltransferases"/>
    <property type="match status" value="1"/>
</dbReference>
<evidence type="ECO:0000313" key="6">
    <source>
        <dbReference type="EMBL" id="MBH5338448.1"/>
    </source>
</evidence>
<evidence type="ECO:0000259" key="4">
    <source>
        <dbReference type="Pfam" id="PF00891"/>
    </source>
</evidence>
<dbReference type="InterPro" id="IPR036390">
    <property type="entry name" value="WH_DNA-bd_sf"/>
</dbReference>
<dbReference type="Gene3D" id="3.40.50.150">
    <property type="entry name" value="Vaccinia Virus protein VP39"/>
    <property type="match status" value="1"/>
</dbReference>
<dbReference type="InterPro" id="IPR036388">
    <property type="entry name" value="WH-like_DNA-bd_sf"/>
</dbReference>
<dbReference type="Pfam" id="PF00891">
    <property type="entry name" value="Methyltransf_2"/>
    <property type="match status" value="1"/>
</dbReference>